<keyword evidence="2" id="KW-0732">Signal</keyword>
<feature type="domain" description="C-type lectin" evidence="3">
    <location>
        <begin position="60"/>
        <end position="178"/>
    </location>
</feature>
<feature type="chain" id="PRO_5035790195" evidence="2">
    <location>
        <begin position="19"/>
        <end position="181"/>
    </location>
</feature>
<gene>
    <name evidence="4" type="ORF">AMEX_G11593</name>
</gene>
<dbReference type="Pfam" id="PF00059">
    <property type="entry name" value="Lectin_C"/>
    <property type="match status" value="1"/>
</dbReference>
<dbReference type="InterPro" id="IPR002353">
    <property type="entry name" value="AntifreezeII"/>
</dbReference>
<dbReference type="InterPro" id="IPR016186">
    <property type="entry name" value="C-type_lectin-like/link_sf"/>
</dbReference>
<dbReference type="InterPro" id="IPR018378">
    <property type="entry name" value="C-type_lectin_CS"/>
</dbReference>
<dbReference type="AlphaFoldDB" id="A0A8T2M0U3"/>
<dbReference type="InterPro" id="IPR001304">
    <property type="entry name" value="C-type_lectin-like"/>
</dbReference>
<dbReference type="InterPro" id="IPR050111">
    <property type="entry name" value="C-type_lectin/snaclec_domain"/>
</dbReference>
<dbReference type="EMBL" id="JAICCE010000008">
    <property type="protein sequence ID" value="KAG9274631.1"/>
    <property type="molecule type" value="Genomic_DNA"/>
</dbReference>
<evidence type="ECO:0000313" key="4">
    <source>
        <dbReference type="EMBL" id="KAG9274631.1"/>
    </source>
</evidence>
<dbReference type="SUPFAM" id="SSF56436">
    <property type="entry name" value="C-type lectin-like"/>
    <property type="match status" value="1"/>
</dbReference>
<organism evidence="4 5">
    <name type="scientific">Astyanax mexicanus</name>
    <name type="common">Blind cave fish</name>
    <name type="synonym">Astyanax fasciatus mexicanus</name>
    <dbReference type="NCBI Taxonomy" id="7994"/>
    <lineage>
        <taxon>Eukaryota</taxon>
        <taxon>Metazoa</taxon>
        <taxon>Chordata</taxon>
        <taxon>Craniata</taxon>
        <taxon>Vertebrata</taxon>
        <taxon>Euteleostomi</taxon>
        <taxon>Actinopterygii</taxon>
        <taxon>Neopterygii</taxon>
        <taxon>Teleostei</taxon>
        <taxon>Ostariophysi</taxon>
        <taxon>Characiformes</taxon>
        <taxon>Characoidei</taxon>
        <taxon>Acestrorhamphidae</taxon>
        <taxon>Acestrorhamphinae</taxon>
        <taxon>Astyanax</taxon>
    </lineage>
</organism>
<dbReference type="PRINTS" id="PR00356">
    <property type="entry name" value="ANTIFREEZEII"/>
</dbReference>
<keyword evidence="1" id="KW-1015">Disulfide bond</keyword>
<accession>A0A8T2M0U3</accession>
<reference evidence="4 5" key="1">
    <citation type="submission" date="2021-07" db="EMBL/GenBank/DDBJ databases">
        <authorList>
            <person name="Imarazene B."/>
            <person name="Zahm M."/>
            <person name="Klopp C."/>
            <person name="Cabau C."/>
            <person name="Beille S."/>
            <person name="Jouanno E."/>
            <person name="Castinel A."/>
            <person name="Lluch J."/>
            <person name="Gil L."/>
            <person name="Kuchtly C."/>
            <person name="Lopez Roques C."/>
            <person name="Donnadieu C."/>
            <person name="Parrinello H."/>
            <person name="Journot L."/>
            <person name="Du K."/>
            <person name="Schartl M."/>
            <person name="Retaux S."/>
            <person name="Guiguen Y."/>
        </authorList>
    </citation>
    <scope>NUCLEOTIDE SEQUENCE [LARGE SCALE GENOMIC DNA]</scope>
    <source>
        <strain evidence="4">Pach_M1</strain>
        <tissue evidence="4">Testis</tissue>
    </source>
</reference>
<dbReference type="CDD" id="cd00037">
    <property type="entry name" value="CLECT"/>
    <property type="match status" value="1"/>
</dbReference>
<dbReference type="Gene3D" id="3.10.100.10">
    <property type="entry name" value="Mannose-Binding Protein A, subunit A"/>
    <property type="match status" value="1"/>
</dbReference>
<protein>
    <submittedName>
        <fullName evidence="4">Lactose-binding lectin l-2-like</fullName>
    </submittedName>
</protein>
<comment type="caution">
    <text evidence="4">The sequence shown here is derived from an EMBL/GenBank/DDBJ whole genome shotgun (WGS) entry which is preliminary data.</text>
</comment>
<dbReference type="SMART" id="SM00034">
    <property type="entry name" value="CLECT"/>
    <property type="match status" value="1"/>
</dbReference>
<evidence type="ECO:0000256" key="1">
    <source>
        <dbReference type="ARBA" id="ARBA00023157"/>
    </source>
</evidence>
<name>A0A8T2M0U3_ASTMX</name>
<dbReference type="InterPro" id="IPR016187">
    <property type="entry name" value="CTDL_fold"/>
</dbReference>
<dbReference type="PROSITE" id="PS00615">
    <property type="entry name" value="C_TYPE_LECTIN_1"/>
    <property type="match status" value="1"/>
</dbReference>
<evidence type="ECO:0000256" key="2">
    <source>
        <dbReference type="SAM" id="SignalP"/>
    </source>
</evidence>
<sequence length="181" mass="20583">MGRVAWICVLFMASSALGVEIKPLSDSSLNQLVHEQIKNPEAASEKNSCTPNCPYGWVKFDGRCFAYFGSEMDWAGAEAHCINLGGNLVSVHSENEYQMVKALIRTYDPKEKSTWIGLSNCQKKNSWVWPDGSRYGYSKWNPREPNHKLGECCVHINDSSQKNWNDIPCKNKYPFVCVRRL</sequence>
<proteinExistence type="predicted"/>
<evidence type="ECO:0000259" key="3">
    <source>
        <dbReference type="PROSITE" id="PS50041"/>
    </source>
</evidence>
<evidence type="ECO:0000313" key="5">
    <source>
        <dbReference type="Proteomes" id="UP000752171"/>
    </source>
</evidence>
<dbReference type="PROSITE" id="PS50041">
    <property type="entry name" value="C_TYPE_LECTIN_2"/>
    <property type="match status" value="1"/>
</dbReference>
<dbReference type="Proteomes" id="UP000752171">
    <property type="component" value="Unassembled WGS sequence"/>
</dbReference>
<dbReference type="PANTHER" id="PTHR22803">
    <property type="entry name" value="MANNOSE, PHOSPHOLIPASE, LECTIN RECEPTOR RELATED"/>
    <property type="match status" value="1"/>
</dbReference>
<feature type="signal peptide" evidence="2">
    <location>
        <begin position="1"/>
        <end position="18"/>
    </location>
</feature>